<evidence type="ECO:0000313" key="4">
    <source>
        <dbReference type="Proteomes" id="UP001221686"/>
    </source>
</evidence>
<keyword evidence="2" id="KW-0812">Transmembrane</keyword>
<feature type="compositionally biased region" description="Low complexity" evidence="1">
    <location>
        <begin position="203"/>
        <end position="220"/>
    </location>
</feature>
<dbReference type="EMBL" id="JAQNDL010000005">
    <property type="protein sequence ID" value="MDC0723607.1"/>
    <property type="molecule type" value="Genomic_DNA"/>
</dbReference>
<protein>
    <submittedName>
        <fullName evidence="3">Uncharacterized protein</fullName>
    </submittedName>
</protein>
<sequence length="341" mass="32953">MVDELDARARALLTAYRRDAGPSSAATERLLASVRRSAAGAPEAQVLPLRRRVSPQWVGVAIVGLVAAAVALAIQVAPRRLDAEAEAARSAAALQGAEATTSESVTTRRAGGRAPLRGAGAEDSDGGAADANAGGAGVAGNVGSAGTADAESAGVARNVGSAVAAGDVGNAGNADSAGTVVNVGSIGNVGRAGAAVNVGSVGRSASDGAAGRASAEGSPAPANPKSGAASGRRRDESVATGDPHGGAAEVAGADGLAQELALVRAVNDALAGGSPEQALTRLADYQQRFPGGALREEAAALRAVALCAAGREDGAAAATAFLGAHPGSLSAERVRRACGVR</sequence>
<evidence type="ECO:0000256" key="2">
    <source>
        <dbReference type="SAM" id="Phobius"/>
    </source>
</evidence>
<feature type="region of interest" description="Disordered" evidence="1">
    <location>
        <begin position="203"/>
        <end position="246"/>
    </location>
</feature>
<feature type="compositionally biased region" description="Low complexity" evidence="1">
    <location>
        <begin position="108"/>
        <end position="129"/>
    </location>
</feature>
<evidence type="ECO:0000313" key="3">
    <source>
        <dbReference type="EMBL" id="MDC0723607.1"/>
    </source>
</evidence>
<keyword evidence="2" id="KW-1133">Transmembrane helix</keyword>
<name>A0ABT5ECL3_9BACT</name>
<feature type="region of interest" description="Disordered" evidence="1">
    <location>
        <begin position="93"/>
        <end position="129"/>
    </location>
</feature>
<evidence type="ECO:0000256" key="1">
    <source>
        <dbReference type="SAM" id="MobiDB-lite"/>
    </source>
</evidence>
<keyword evidence="2" id="KW-0472">Membrane</keyword>
<organism evidence="3 4">
    <name type="scientific">Nannocystis bainbridge</name>
    <dbReference type="NCBI Taxonomy" id="2995303"/>
    <lineage>
        <taxon>Bacteria</taxon>
        <taxon>Pseudomonadati</taxon>
        <taxon>Myxococcota</taxon>
        <taxon>Polyangia</taxon>
        <taxon>Nannocystales</taxon>
        <taxon>Nannocystaceae</taxon>
        <taxon>Nannocystis</taxon>
    </lineage>
</organism>
<accession>A0ABT5ECL3</accession>
<proteinExistence type="predicted"/>
<reference evidence="3 4" key="1">
    <citation type="submission" date="2022-11" db="EMBL/GenBank/DDBJ databases">
        <title>Minimal conservation of predation-associated metabolite biosynthetic gene clusters underscores biosynthetic potential of Myxococcota including descriptions for ten novel species: Archangium lansinium sp. nov., Myxococcus landrumus sp. nov., Nannocystis bai.</title>
        <authorList>
            <person name="Ahearne A."/>
            <person name="Stevens C."/>
            <person name="Dowd S."/>
        </authorList>
    </citation>
    <scope>NUCLEOTIDE SEQUENCE [LARGE SCALE GENOMIC DNA]</scope>
    <source>
        <strain evidence="3 4">BB15-2</strain>
    </source>
</reference>
<comment type="caution">
    <text evidence="3">The sequence shown here is derived from an EMBL/GenBank/DDBJ whole genome shotgun (WGS) entry which is preliminary data.</text>
</comment>
<dbReference type="RefSeq" id="WP_272092151.1">
    <property type="nucleotide sequence ID" value="NZ_JAQNDL010000005.1"/>
</dbReference>
<gene>
    <name evidence="3" type="ORF">POL25_42385</name>
</gene>
<feature type="transmembrane region" description="Helical" evidence="2">
    <location>
        <begin position="57"/>
        <end position="77"/>
    </location>
</feature>
<dbReference type="Proteomes" id="UP001221686">
    <property type="component" value="Unassembled WGS sequence"/>
</dbReference>
<keyword evidence="4" id="KW-1185">Reference proteome</keyword>